<dbReference type="Proteomes" id="UP000245768">
    <property type="component" value="Unassembled WGS sequence"/>
</dbReference>
<dbReference type="PANTHER" id="PTHR32361">
    <property type="entry name" value="FERRIC/CUPRIC REDUCTASE TRANSMEMBRANE COMPONENT"/>
    <property type="match status" value="1"/>
</dbReference>
<keyword evidence="6" id="KW-0560">Oxidoreductase</keyword>
<dbReference type="RefSeq" id="XP_025373736.1">
    <property type="nucleotide sequence ID" value="XM_025525402.1"/>
</dbReference>
<keyword evidence="3 9" id="KW-0812">Transmembrane</keyword>
<feature type="transmembrane region" description="Helical" evidence="9">
    <location>
        <begin position="67"/>
        <end position="88"/>
    </location>
</feature>
<feature type="transmembrane region" description="Helical" evidence="9">
    <location>
        <begin position="317"/>
        <end position="337"/>
    </location>
</feature>
<evidence type="ECO:0000256" key="7">
    <source>
        <dbReference type="ARBA" id="ARBA00023065"/>
    </source>
</evidence>
<dbReference type="GeneID" id="37047318"/>
<evidence type="ECO:0000256" key="3">
    <source>
        <dbReference type="ARBA" id="ARBA00022692"/>
    </source>
</evidence>
<dbReference type="CDD" id="cd06186">
    <property type="entry name" value="NOX_Duox_like_FAD_NADP"/>
    <property type="match status" value="1"/>
</dbReference>
<dbReference type="GO" id="GO:0006826">
    <property type="term" value="P:iron ion transport"/>
    <property type="evidence" value="ECO:0007669"/>
    <property type="project" value="TreeGrafter"/>
</dbReference>
<dbReference type="GO" id="GO:0015677">
    <property type="term" value="P:copper ion import"/>
    <property type="evidence" value="ECO:0007669"/>
    <property type="project" value="TreeGrafter"/>
</dbReference>
<dbReference type="SFLD" id="SFLDS00052">
    <property type="entry name" value="Ferric_Reductase_Domain"/>
    <property type="match status" value="1"/>
</dbReference>
<organism evidence="13 14">
    <name type="scientific">Acaromyces ingoldii</name>
    <dbReference type="NCBI Taxonomy" id="215250"/>
    <lineage>
        <taxon>Eukaryota</taxon>
        <taxon>Fungi</taxon>
        <taxon>Dikarya</taxon>
        <taxon>Basidiomycota</taxon>
        <taxon>Ustilaginomycotina</taxon>
        <taxon>Exobasidiomycetes</taxon>
        <taxon>Exobasidiales</taxon>
        <taxon>Cryptobasidiaceae</taxon>
        <taxon>Acaromyces</taxon>
    </lineage>
</organism>
<dbReference type="STRING" id="215250.A0A316YCY6"/>
<dbReference type="GO" id="GO:0005886">
    <property type="term" value="C:plasma membrane"/>
    <property type="evidence" value="ECO:0007669"/>
    <property type="project" value="TreeGrafter"/>
</dbReference>
<name>A0A316YCY6_9BASI</name>
<reference evidence="13 14" key="1">
    <citation type="journal article" date="2018" name="Mol. Biol. Evol.">
        <title>Broad Genomic Sampling Reveals a Smut Pathogenic Ancestry of the Fungal Clade Ustilaginomycotina.</title>
        <authorList>
            <person name="Kijpornyongpan T."/>
            <person name="Mondo S.J."/>
            <person name="Barry K."/>
            <person name="Sandor L."/>
            <person name="Lee J."/>
            <person name="Lipzen A."/>
            <person name="Pangilinan J."/>
            <person name="LaButti K."/>
            <person name="Hainaut M."/>
            <person name="Henrissat B."/>
            <person name="Grigoriev I.V."/>
            <person name="Spatafora J.W."/>
            <person name="Aime M.C."/>
        </authorList>
    </citation>
    <scope>NUCLEOTIDE SEQUENCE [LARGE SCALE GENOMIC DNA]</scope>
    <source>
        <strain evidence="13 14">MCA 4198</strain>
    </source>
</reference>
<feature type="domain" description="Ferric oxidoreductase" evidence="10">
    <location>
        <begin position="180"/>
        <end position="298"/>
    </location>
</feature>
<evidence type="ECO:0000259" key="12">
    <source>
        <dbReference type="Pfam" id="PF08030"/>
    </source>
</evidence>
<dbReference type="InParanoid" id="A0A316YCY6"/>
<sequence length="630" mass="69346">MGWTPLPSPFSHFPPRTSPIGSSLMVLRPYDRAPTWRQKGMKYKPGTQKYQDYLDTIDAKRFNSFKVPALACYVIWCCFALVVLLAALRRLLPKSKRVALLDRYLTQAPLVSRRHQQPYRFLGLNWHAPLRGHAIVLFGLFLANLVPMVADYRILDPARNVNWPDNGPAQVARYVADRAATMATLQVPLLVMLSARSGPVALLTGARFHTLMIYHKYFAVLFGVLVVVHGVSMLTFASLYGEGQLKKYGASVYARMGMASAVLVLLQVTFSTRPLRARAYETFVALHVLVAVAVLVGVWYHITLLKSATLGDFSNGILVACAFWGFDVLARLVRLAYFNTLFALRRGQVETVLSGTDDAEQVLKVTVQVNAKRSRGFLRPGRHIYLHVPGVQPLAAHPFSVAEWTQGAKDGSTTLTLFARVRKGLTKRLAAHASSPQRRDPVMLVEGFYGIDDDEISSIDSLLLAAGGIGITHCLSYLVDRLRQGKRVHLVWTMRDPSLAAIALDILKHAASQADASSKALCSLSLHITGHHGGLSKRDSSSSTTHQQDIDEKALSIDDEKMMPGIRSRYEALGLASVAWYDARPDVAEVMDGAVSFGAVVSCGGPAFCDDVRAEANKRGAALYEEPFGW</sequence>
<evidence type="ECO:0008006" key="15">
    <source>
        <dbReference type="Google" id="ProtNLM"/>
    </source>
</evidence>
<dbReference type="AlphaFoldDB" id="A0A316YCY6"/>
<feature type="transmembrane region" description="Helical" evidence="9">
    <location>
        <begin position="282"/>
        <end position="302"/>
    </location>
</feature>
<keyword evidence="2" id="KW-0813">Transport</keyword>
<feature type="transmembrane region" description="Helical" evidence="9">
    <location>
        <begin position="217"/>
        <end position="240"/>
    </location>
</feature>
<evidence type="ECO:0000256" key="1">
    <source>
        <dbReference type="ARBA" id="ARBA00004141"/>
    </source>
</evidence>
<evidence type="ECO:0000256" key="6">
    <source>
        <dbReference type="ARBA" id="ARBA00023002"/>
    </source>
</evidence>
<dbReference type="Pfam" id="PF08030">
    <property type="entry name" value="NAD_binding_6"/>
    <property type="match status" value="1"/>
</dbReference>
<dbReference type="EMBL" id="KZ819644">
    <property type="protein sequence ID" value="PWN86538.1"/>
    <property type="molecule type" value="Genomic_DNA"/>
</dbReference>
<keyword evidence="4" id="KW-0249">Electron transport</keyword>
<dbReference type="Gene3D" id="3.40.50.80">
    <property type="entry name" value="Nucleotide-binding domain of ferredoxin-NADP reductase (FNR) module"/>
    <property type="match status" value="1"/>
</dbReference>
<evidence type="ECO:0000256" key="5">
    <source>
        <dbReference type="ARBA" id="ARBA00022989"/>
    </source>
</evidence>
<accession>A0A316YCY6</accession>
<evidence type="ECO:0000256" key="2">
    <source>
        <dbReference type="ARBA" id="ARBA00022448"/>
    </source>
</evidence>
<dbReference type="SFLD" id="SFLDG01168">
    <property type="entry name" value="Ferric_reductase_subgroup_(FRE"/>
    <property type="match status" value="1"/>
</dbReference>
<protein>
    <recommendedName>
        <fullName evidence="15">FAD-binding FR-type domain-containing protein</fullName>
    </recommendedName>
</protein>
<evidence type="ECO:0000259" key="11">
    <source>
        <dbReference type="Pfam" id="PF08022"/>
    </source>
</evidence>
<comment type="subcellular location">
    <subcellularLocation>
        <location evidence="1">Membrane</location>
        <topology evidence="1">Multi-pass membrane protein</topology>
    </subcellularLocation>
</comment>
<keyword evidence="7" id="KW-0406">Ion transport</keyword>
<evidence type="ECO:0000256" key="4">
    <source>
        <dbReference type="ARBA" id="ARBA00022982"/>
    </source>
</evidence>
<dbReference type="GO" id="GO:0006879">
    <property type="term" value="P:intracellular iron ion homeostasis"/>
    <property type="evidence" value="ECO:0007669"/>
    <property type="project" value="TreeGrafter"/>
</dbReference>
<evidence type="ECO:0000313" key="13">
    <source>
        <dbReference type="EMBL" id="PWN86538.1"/>
    </source>
</evidence>
<keyword evidence="8 9" id="KW-0472">Membrane</keyword>
<evidence type="ECO:0000313" key="14">
    <source>
        <dbReference type="Proteomes" id="UP000245768"/>
    </source>
</evidence>
<evidence type="ECO:0000256" key="9">
    <source>
        <dbReference type="SAM" id="Phobius"/>
    </source>
</evidence>
<feature type="domain" description="Ferric reductase NAD binding" evidence="12">
    <location>
        <begin position="460"/>
        <end position="616"/>
    </location>
</feature>
<evidence type="ECO:0000256" key="8">
    <source>
        <dbReference type="ARBA" id="ARBA00023136"/>
    </source>
</evidence>
<dbReference type="PANTHER" id="PTHR32361:SF9">
    <property type="entry name" value="FERRIC REDUCTASE TRANSMEMBRANE COMPONENT 3-RELATED"/>
    <property type="match status" value="1"/>
</dbReference>
<feature type="domain" description="FAD-binding 8" evidence="11">
    <location>
        <begin position="366"/>
        <end position="450"/>
    </location>
</feature>
<dbReference type="GO" id="GO:0000293">
    <property type="term" value="F:ferric-chelate reductase activity"/>
    <property type="evidence" value="ECO:0007669"/>
    <property type="project" value="UniProtKB-ARBA"/>
</dbReference>
<keyword evidence="5 9" id="KW-1133">Transmembrane helix</keyword>
<proteinExistence type="predicted"/>
<dbReference type="Pfam" id="PF08022">
    <property type="entry name" value="FAD_binding_8"/>
    <property type="match status" value="1"/>
</dbReference>
<dbReference type="InterPro" id="IPR039261">
    <property type="entry name" value="FNR_nucleotide-bd"/>
</dbReference>
<dbReference type="OrthoDB" id="4494341at2759"/>
<keyword evidence="14" id="KW-1185">Reference proteome</keyword>
<evidence type="ECO:0000259" key="10">
    <source>
        <dbReference type="Pfam" id="PF01794"/>
    </source>
</evidence>
<gene>
    <name evidence="13" type="ORF">FA10DRAFT_304856</name>
</gene>
<dbReference type="InterPro" id="IPR013121">
    <property type="entry name" value="Fe_red_NAD-bd_6"/>
</dbReference>
<dbReference type="SUPFAM" id="SSF52343">
    <property type="entry name" value="Ferredoxin reductase-like, C-terminal NADP-linked domain"/>
    <property type="match status" value="1"/>
</dbReference>
<dbReference type="InterPro" id="IPR013112">
    <property type="entry name" value="FAD-bd_8"/>
</dbReference>
<dbReference type="InterPro" id="IPR051410">
    <property type="entry name" value="Ferric/Cupric_Reductase"/>
</dbReference>
<dbReference type="InterPro" id="IPR013130">
    <property type="entry name" value="Fe3_Rdtase_TM_dom"/>
</dbReference>
<feature type="transmembrane region" description="Helical" evidence="9">
    <location>
        <begin position="252"/>
        <end position="270"/>
    </location>
</feature>
<dbReference type="Pfam" id="PF01794">
    <property type="entry name" value="Ferric_reduct"/>
    <property type="match status" value="1"/>
</dbReference>